<evidence type="ECO:0000256" key="2">
    <source>
        <dbReference type="ARBA" id="ARBA00022694"/>
    </source>
</evidence>
<dbReference type="OrthoDB" id="277888at2759"/>
<dbReference type="EMBL" id="CAJPEV010000066">
    <property type="protein sequence ID" value="CAG0879957.1"/>
    <property type="molecule type" value="Genomic_DNA"/>
</dbReference>
<evidence type="ECO:0000313" key="4">
    <source>
        <dbReference type="Proteomes" id="UP000677054"/>
    </source>
</evidence>
<dbReference type="InterPro" id="IPR002759">
    <property type="entry name" value="Pop5/Rpp14/Rnp2-like"/>
</dbReference>
<organism evidence="3">
    <name type="scientific">Darwinula stevensoni</name>
    <dbReference type="NCBI Taxonomy" id="69355"/>
    <lineage>
        <taxon>Eukaryota</taxon>
        <taxon>Metazoa</taxon>
        <taxon>Ecdysozoa</taxon>
        <taxon>Arthropoda</taxon>
        <taxon>Crustacea</taxon>
        <taxon>Oligostraca</taxon>
        <taxon>Ostracoda</taxon>
        <taxon>Podocopa</taxon>
        <taxon>Podocopida</taxon>
        <taxon>Darwinulocopina</taxon>
        <taxon>Darwinuloidea</taxon>
        <taxon>Darwinulidae</taxon>
        <taxon>Darwinula</taxon>
    </lineage>
</organism>
<dbReference type="InterPro" id="IPR038085">
    <property type="entry name" value="Rnp2-like_sf"/>
</dbReference>
<comment type="similarity">
    <text evidence="1">Belongs to the eukaryotic/archaeal RNase P protein component 2 family.</text>
</comment>
<evidence type="ECO:0000256" key="1">
    <source>
        <dbReference type="ARBA" id="ARBA00010800"/>
    </source>
</evidence>
<dbReference type="Proteomes" id="UP000677054">
    <property type="component" value="Unassembled WGS sequence"/>
</dbReference>
<dbReference type="GO" id="GO:0030677">
    <property type="term" value="C:ribonuclease P complex"/>
    <property type="evidence" value="ECO:0007669"/>
    <property type="project" value="InterPro"/>
</dbReference>
<dbReference type="EMBL" id="LR899583">
    <property type="protein sequence ID" value="CAD7240831.1"/>
    <property type="molecule type" value="Genomic_DNA"/>
</dbReference>
<reference evidence="3" key="1">
    <citation type="submission" date="2020-11" db="EMBL/GenBank/DDBJ databases">
        <authorList>
            <person name="Tran Van P."/>
        </authorList>
    </citation>
    <scope>NUCLEOTIDE SEQUENCE</scope>
</reference>
<proteinExistence type="inferred from homology"/>
<dbReference type="Gene3D" id="3.30.70.3250">
    <property type="entry name" value="Ribonuclease P, Pop5 subunit"/>
    <property type="match status" value="1"/>
</dbReference>
<keyword evidence="2" id="KW-0819">tRNA processing</keyword>
<sequence length="209" mass="23044">MDGNLNLHPPHEGIIGGGICISWASGDANARERAIMLPAFTSSLKKLVKGLSLPTSTVPSQQQSQEFANGGLREMNGDQNFLNFLGGVEAMDEFRAERVQQLTREAQQKLSSTKSPPSTVCYSSSGAIFVIRVRLGPHKLLLSSLPFLSDIKKQHVVLDTLYMGATLHHCYKFIKKLRIQEISDAIRNTEDPEVRAELARSLDRALDAK</sequence>
<accession>A0A7R9A2H6</accession>
<gene>
    <name evidence="3" type="ORF">DSTB1V02_LOCUS837</name>
</gene>
<keyword evidence="4" id="KW-1185">Reference proteome</keyword>
<dbReference type="GO" id="GO:0001682">
    <property type="term" value="P:tRNA 5'-leader removal"/>
    <property type="evidence" value="ECO:0007669"/>
    <property type="project" value="InterPro"/>
</dbReference>
<protein>
    <submittedName>
        <fullName evidence="3">Uncharacterized protein</fullName>
    </submittedName>
</protein>
<name>A0A7R9A2H6_9CRUS</name>
<dbReference type="Pfam" id="PF01900">
    <property type="entry name" value="RNase_P_Rpp14"/>
    <property type="match status" value="1"/>
</dbReference>
<evidence type="ECO:0000313" key="3">
    <source>
        <dbReference type="EMBL" id="CAD7240831.1"/>
    </source>
</evidence>
<dbReference type="AlphaFoldDB" id="A0A7R9A2H6"/>
<dbReference type="SUPFAM" id="SSF160350">
    <property type="entry name" value="Rnp2-like"/>
    <property type="match status" value="1"/>
</dbReference>